<proteinExistence type="predicted"/>
<feature type="compositionally biased region" description="Basic and acidic residues" evidence="1">
    <location>
        <begin position="96"/>
        <end position="107"/>
    </location>
</feature>
<evidence type="ECO:0000313" key="2">
    <source>
        <dbReference type="EMBL" id="KAF2864405.1"/>
    </source>
</evidence>
<evidence type="ECO:0008006" key="4">
    <source>
        <dbReference type="Google" id="ProtNLM"/>
    </source>
</evidence>
<dbReference type="Gene3D" id="3.30.160.20">
    <property type="match status" value="1"/>
</dbReference>
<accession>A0A6A7CBX0</accession>
<dbReference type="EMBL" id="MU005957">
    <property type="protein sequence ID" value="KAF2864405.1"/>
    <property type="molecule type" value="Genomic_DNA"/>
</dbReference>
<feature type="compositionally biased region" description="Polar residues" evidence="1">
    <location>
        <begin position="86"/>
        <end position="95"/>
    </location>
</feature>
<dbReference type="CDD" id="cd00048">
    <property type="entry name" value="DSRM_SF"/>
    <property type="match status" value="1"/>
</dbReference>
<gene>
    <name evidence="2" type="ORF">K470DRAFT_267254</name>
</gene>
<dbReference type="SUPFAM" id="SSF54768">
    <property type="entry name" value="dsRNA-binding domain-like"/>
    <property type="match status" value="1"/>
</dbReference>
<feature type="region of interest" description="Disordered" evidence="1">
    <location>
        <begin position="79"/>
        <end position="107"/>
    </location>
</feature>
<keyword evidence="3" id="KW-1185">Reference proteome</keyword>
<dbReference type="Proteomes" id="UP000799421">
    <property type="component" value="Unassembled WGS sequence"/>
</dbReference>
<evidence type="ECO:0000256" key="1">
    <source>
        <dbReference type="SAM" id="MobiDB-lite"/>
    </source>
</evidence>
<organism evidence="2 3">
    <name type="scientific">Piedraia hortae CBS 480.64</name>
    <dbReference type="NCBI Taxonomy" id="1314780"/>
    <lineage>
        <taxon>Eukaryota</taxon>
        <taxon>Fungi</taxon>
        <taxon>Dikarya</taxon>
        <taxon>Ascomycota</taxon>
        <taxon>Pezizomycotina</taxon>
        <taxon>Dothideomycetes</taxon>
        <taxon>Dothideomycetidae</taxon>
        <taxon>Capnodiales</taxon>
        <taxon>Piedraiaceae</taxon>
        <taxon>Piedraia</taxon>
    </lineage>
</organism>
<protein>
    <recommendedName>
        <fullName evidence="4">DRBM domain-containing protein</fullName>
    </recommendedName>
</protein>
<dbReference type="PANTHER" id="PTHR42030:SF1">
    <property type="entry name" value="DRBM DOMAIN-CONTAINING PROTEIN"/>
    <property type="match status" value="1"/>
</dbReference>
<evidence type="ECO:0000313" key="3">
    <source>
        <dbReference type="Proteomes" id="UP000799421"/>
    </source>
</evidence>
<name>A0A6A7CBX0_9PEZI</name>
<reference evidence="2" key="1">
    <citation type="journal article" date="2020" name="Stud. Mycol.">
        <title>101 Dothideomycetes genomes: a test case for predicting lifestyles and emergence of pathogens.</title>
        <authorList>
            <person name="Haridas S."/>
            <person name="Albert R."/>
            <person name="Binder M."/>
            <person name="Bloem J."/>
            <person name="Labutti K."/>
            <person name="Salamov A."/>
            <person name="Andreopoulos B."/>
            <person name="Baker S."/>
            <person name="Barry K."/>
            <person name="Bills G."/>
            <person name="Bluhm B."/>
            <person name="Cannon C."/>
            <person name="Castanera R."/>
            <person name="Culley D."/>
            <person name="Daum C."/>
            <person name="Ezra D."/>
            <person name="Gonzalez J."/>
            <person name="Henrissat B."/>
            <person name="Kuo A."/>
            <person name="Liang C."/>
            <person name="Lipzen A."/>
            <person name="Lutzoni F."/>
            <person name="Magnuson J."/>
            <person name="Mondo S."/>
            <person name="Nolan M."/>
            <person name="Ohm R."/>
            <person name="Pangilinan J."/>
            <person name="Park H.-J."/>
            <person name="Ramirez L."/>
            <person name="Alfaro M."/>
            <person name="Sun H."/>
            <person name="Tritt A."/>
            <person name="Yoshinaga Y."/>
            <person name="Zwiers L.-H."/>
            <person name="Turgeon B."/>
            <person name="Goodwin S."/>
            <person name="Spatafora J."/>
            <person name="Crous P."/>
            <person name="Grigoriev I."/>
        </authorList>
    </citation>
    <scope>NUCLEOTIDE SEQUENCE</scope>
    <source>
        <strain evidence="2">CBS 480.64</strain>
    </source>
</reference>
<sequence length="107" mass="12315">MDYASPKEVMLTEFCRASGYLAPIFQIVSDRRGGRTAWSCTVQVGPHFFEARHWYDGQYVHNAREDAAERALQAFGQLPVPKPMFPQQQNAGQTQRRSDAPNWRKQE</sequence>
<dbReference type="PANTHER" id="PTHR42030">
    <property type="entry name" value="DRBM DOMAIN-CONTAINING PROTEIN"/>
    <property type="match status" value="1"/>
</dbReference>
<dbReference type="OrthoDB" id="5418749at2759"/>
<dbReference type="AlphaFoldDB" id="A0A6A7CBX0"/>